<evidence type="ECO:0000256" key="6">
    <source>
        <dbReference type="SAM" id="SignalP"/>
    </source>
</evidence>
<keyword evidence="4" id="KW-0574">Periplasm</keyword>
<evidence type="ECO:0000259" key="7">
    <source>
        <dbReference type="Pfam" id="PF00345"/>
    </source>
</evidence>
<dbReference type="InterPro" id="IPR001829">
    <property type="entry name" value="Pili_assmbl_chaperone_bac"/>
</dbReference>
<dbReference type="EMBL" id="CP148753">
    <property type="protein sequence ID" value="WXR75495.1"/>
    <property type="molecule type" value="Genomic_DNA"/>
</dbReference>
<dbReference type="InterPro" id="IPR050643">
    <property type="entry name" value="Periplasmic_pilus_chap"/>
</dbReference>
<evidence type="ECO:0000313" key="11">
    <source>
        <dbReference type="Proteomes" id="UP000289465"/>
    </source>
</evidence>
<dbReference type="Proteomes" id="UP000289465">
    <property type="component" value="Unassembled WGS sequence"/>
</dbReference>
<keyword evidence="3 6" id="KW-0732">Signal</keyword>
<dbReference type="InterPro" id="IPR016148">
    <property type="entry name" value="Pili_assmbl_chaperone_C"/>
</dbReference>
<reference evidence="9 11" key="1">
    <citation type="submission" date="2018-07" db="EMBL/GenBank/DDBJ databases">
        <authorList>
            <person name="Peeters C."/>
        </authorList>
    </citation>
    <scope>NUCLEOTIDE SEQUENCE [LARGE SCALE GENOMIC DNA]</scope>
    <source>
        <strain evidence="9 11">LMG 30378</strain>
    </source>
</reference>
<dbReference type="PRINTS" id="PR00969">
    <property type="entry name" value="CHAPERONPILI"/>
</dbReference>
<evidence type="ECO:0000256" key="2">
    <source>
        <dbReference type="ARBA" id="ARBA00007399"/>
    </source>
</evidence>
<feature type="chain" id="PRO_5019441568" evidence="6">
    <location>
        <begin position="30"/>
        <end position="254"/>
    </location>
</feature>
<dbReference type="PANTHER" id="PTHR30251:SF2">
    <property type="entry name" value="FIMBRIAL CHAPERONE YADV-RELATED"/>
    <property type="match status" value="1"/>
</dbReference>
<evidence type="ECO:0000256" key="1">
    <source>
        <dbReference type="ARBA" id="ARBA00004418"/>
    </source>
</evidence>
<evidence type="ECO:0000313" key="9">
    <source>
        <dbReference type="EMBL" id="SSW74003.1"/>
    </source>
</evidence>
<evidence type="ECO:0000256" key="3">
    <source>
        <dbReference type="ARBA" id="ARBA00022729"/>
    </source>
</evidence>
<dbReference type="InterPro" id="IPR016147">
    <property type="entry name" value="Pili_assmbl_chaperone_N"/>
</dbReference>
<reference evidence="10 12" key="2">
    <citation type="submission" date="2024-03" db="EMBL/GenBank/DDBJ databases">
        <title>Reference genomes for the five species model microbial community.</title>
        <authorList>
            <person name="Padfield D."/>
        </authorList>
    </citation>
    <scope>NUCLEOTIDE SEQUENCE [LARGE SCALE GENOMIC DNA]</scope>
    <source>
        <strain evidence="10 12">AB1</strain>
    </source>
</reference>
<name>A0A446D1P3_9BURK</name>
<proteinExistence type="inferred from homology"/>
<dbReference type="Gene3D" id="2.60.40.10">
    <property type="entry name" value="Immunoglobulins"/>
    <property type="match status" value="2"/>
</dbReference>
<keyword evidence="5" id="KW-0143">Chaperone</keyword>
<evidence type="ECO:0000313" key="10">
    <source>
        <dbReference type="EMBL" id="WXR75495.1"/>
    </source>
</evidence>
<evidence type="ECO:0000313" key="12">
    <source>
        <dbReference type="Proteomes" id="UP001456224"/>
    </source>
</evidence>
<evidence type="ECO:0000256" key="5">
    <source>
        <dbReference type="ARBA" id="ARBA00023186"/>
    </source>
</evidence>
<dbReference type="InterPro" id="IPR008962">
    <property type="entry name" value="PapD-like_sf"/>
</dbReference>
<dbReference type="Pfam" id="PF02753">
    <property type="entry name" value="PapD_C"/>
    <property type="match status" value="1"/>
</dbReference>
<comment type="subcellular location">
    <subcellularLocation>
        <location evidence="1">Periplasm</location>
    </subcellularLocation>
</comment>
<dbReference type="Proteomes" id="UP001456224">
    <property type="component" value="Chromosome"/>
</dbReference>
<dbReference type="Pfam" id="PF00345">
    <property type="entry name" value="PapD_N"/>
    <property type="match status" value="1"/>
</dbReference>
<dbReference type="SUPFAM" id="SSF49354">
    <property type="entry name" value="PapD-like"/>
    <property type="match status" value="1"/>
</dbReference>
<protein>
    <submittedName>
        <fullName evidence="10">Molecular chaperone</fullName>
    </submittedName>
    <submittedName>
        <fullName evidence="9">Putative fimbrial chaperone YadV</fullName>
    </submittedName>
</protein>
<dbReference type="GO" id="GO:0030288">
    <property type="term" value="C:outer membrane-bounded periplasmic space"/>
    <property type="evidence" value="ECO:0007669"/>
    <property type="project" value="InterPro"/>
</dbReference>
<evidence type="ECO:0000259" key="8">
    <source>
        <dbReference type="Pfam" id="PF02753"/>
    </source>
</evidence>
<comment type="similarity">
    <text evidence="2">Belongs to the periplasmic pilus chaperone family.</text>
</comment>
<dbReference type="PANTHER" id="PTHR30251">
    <property type="entry name" value="PILUS ASSEMBLY CHAPERONE"/>
    <property type="match status" value="1"/>
</dbReference>
<keyword evidence="12" id="KW-1185">Reference proteome</keyword>
<accession>A0A446D1P3</accession>
<sequence length="254" mass="26682">MSAIFSTLRRICGPALIAAALAGGSSAHASISLSTTRVIFDGRNKEASVVVRNGKANILVQSWVESNTEGDLGELPFAVSPPLAKMLPDSQQLLRVLYAGGKNSLPQDKESVLWLNVQEIPEAVPGENVLQMAIRQRIKLFFRPPGLQGAADDAPAALQWSIVQQQGKPMLQVSNPSAFHVSFSHIAIGSGAPVAVRVMVAPGETSRYALGKEVSPGSTALAFSVVNDYGGVDEYKARLSGADPVNAAAAKAPK</sequence>
<dbReference type="AlphaFoldDB" id="A0A446D1P3"/>
<dbReference type="OrthoDB" id="9131059at2"/>
<feature type="signal peptide" evidence="6">
    <location>
        <begin position="1"/>
        <end position="29"/>
    </location>
</feature>
<evidence type="ECO:0000256" key="4">
    <source>
        <dbReference type="ARBA" id="ARBA00022764"/>
    </source>
</evidence>
<dbReference type="SUPFAM" id="SSF49584">
    <property type="entry name" value="Periplasmic chaperone C-domain"/>
    <property type="match status" value="1"/>
</dbReference>
<gene>
    <name evidence="9" type="primary">yadV_3</name>
    <name evidence="9" type="ORF">AVE30378_06352</name>
    <name evidence="10" type="ORF">WHX56_08295</name>
</gene>
<feature type="domain" description="Pili assembly chaperone N-terminal" evidence="7">
    <location>
        <begin position="31"/>
        <end position="147"/>
    </location>
</feature>
<dbReference type="GO" id="GO:0071555">
    <property type="term" value="P:cell wall organization"/>
    <property type="evidence" value="ECO:0007669"/>
    <property type="project" value="InterPro"/>
</dbReference>
<dbReference type="InterPro" id="IPR036316">
    <property type="entry name" value="Pili_assmbl_chap_C_dom_sf"/>
</dbReference>
<feature type="domain" description="Pili assembly chaperone C-terminal" evidence="8">
    <location>
        <begin position="173"/>
        <end position="233"/>
    </location>
</feature>
<dbReference type="InterPro" id="IPR013783">
    <property type="entry name" value="Ig-like_fold"/>
</dbReference>
<organism evidence="9 11">
    <name type="scientific">Achromobacter veterisilvae</name>
    <dbReference type="NCBI Taxonomy" id="2069367"/>
    <lineage>
        <taxon>Bacteria</taxon>
        <taxon>Pseudomonadati</taxon>
        <taxon>Pseudomonadota</taxon>
        <taxon>Betaproteobacteria</taxon>
        <taxon>Burkholderiales</taxon>
        <taxon>Alcaligenaceae</taxon>
        <taxon>Achromobacter</taxon>
    </lineage>
</organism>
<dbReference type="RefSeq" id="WP_129247241.1">
    <property type="nucleotide sequence ID" value="NZ_CP148753.1"/>
</dbReference>
<dbReference type="EMBL" id="UFQC01000082">
    <property type="protein sequence ID" value="SSW74003.1"/>
    <property type="molecule type" value="Genomic_DNA"/>
</dbReference>